<evidence type="ECO:0000313" key="2">
    <source>
        <dbReference type="Proteomes" id="UP000469949"/>
    </source>
</evidence>
<dbReference type="AlphaFoldDB" id="A0A833J1G3"/>
<accession>A0A833J1G3</accession>
<evidence type="ECO:0000313" key="1">
    <source>
        <dbReference type="EMBL" id="KAB7781877.1"/>
    </source>
</evidence>
<organism evidence="1 2">
    <name type="scientific">Methylorubrum populi</name>
    <dbReference type="NCBI Taxonomy" id="223967"/>
    <lineage>
        <taxon>Bacteria</taxon>
        <taxon>Pseudomonadati</taxon>
        <taxon>Pseudomonadota</taxon>
        <taxon>Alphaproteobacteria</taxon>
        <taxon>Hyphomicrobiales</taxon>
        <taxon>Methylobacteriaceae</taxon>
        <taxon>Methylorubrum</taxon>
    </lineage>
</organism>
<dbReference type="EMBL" id="WEKV01000026">
    <property type="protein sequence ID" value="KAB7781877.1"/>
    <property type="molecule type" value="Genomic_DNA"/>
</dbReference>
<name>A0A833J1G3_9HYPH</name>
<sequence>MEEAPHLPSAGVSSDRAMEHMAMPDRRFWLHPRNDTRWAWP</sequence>
<protein>
    <submittedName>
        <fullName evidence="1">Uncharacterized protein</fullName>
    </submittedName>
</protein>
<dbReference type="Proteomes" id="UP000469949">
    <property type="component" value="Unassembled WGS sequence"/>
</dbReference>
<comment type="caution">
    <text evidence="1">The sequence shown here is derived from an EMBL/GenBank/DDBJ whole genome shotgun (WGS) entry which is preliminary data.</text>
</comment>
<gene>
    <name evidence="1" type="ORF">F8B43_5670</name>
</gene>
<reference evidence="1 2" key="1">
    <citation type="submission" date="2019-10" db="EMBL/GenBank/DDBJ databases">
        <title>Draft Genome Sequence of the Caffeine Degrading Methylotroph Methylorubrum populi PINKEL.</title>
        <authorList>
            <person name="Dawson S.C."/>
            <person name="Zhang X."/>
            <person name="Wright M.E."/>
            <person name="Sharma G."/>
            <person name="Langner J.T."/>
            <person name="Ditty J.L."/>
            <person name="Subuyuj G.A."/>
        </authorList>
    </citation>
    <scope>NUCLEOTIDE SEQUENCE [LARGE SCALE GENOMIC DNA]</scope>
    <source>
        <strain evidence="1 2">Pinkel</strain>
    </source>
</reference>
<proteinExistence type="predicted"/>